<protein>
    <submittedName>
        <fullName evidence="2">Uncharacterized protein</fullName>
    </submittedName>
</protein>
<accession>A0A228I240</accession>
<feature type="transmembrane region" description="Helical" evidence="1">
    <location>
        <begin position="47"/>
        <end position="67"/>
    </location>
</feature>
<dbReference type="RefSeq" id="WP_089453716.1">
    <property type="nucleotide sequence ID" value="NZ_NKFA01000023.1"/>
</dbReference>
<evidence type="ECO:0000313" key="3">
    <source>
        <dbReference type="Proteomes" id="UP000214600"/>
    </source>
</evidence>
<evidence type="ECO:0000256" key="1">
    <source>
        <dbReference type="SAM" id="Phobius"/>
    </source>
</evidence>
<comment type="caution">
    <text evidence="2">The sequence shown here is derived from an EMBL/GenBank/DDBJ whole genome shotgun (WGS) entry which is preliminary data.</text>
</comment>
<keyword evidence="1" id="KW-1133">Transmembrane helix</keyword>
<dbReference type="AlphaFoldDB" id="A0A228I240"/>
<reference evidence="2 3" key="2">
    <citation type="submission" date="2017-08" db="EMBL/GenBank/DDBJ databases">
        <title>WGS of novel Burkholderia cepaca complex species.</title>
        <authorList>
            <person name="Lipuma J."/>
            <person name="Spilker T."/>
        </authorList>
    </citation>
    <scope>NUCLEOTIDE SEQUENCE [LARGE SCALE GENOMIC DNA]</scope>
    <source>
        <strain evidence="2 3">AU17325</strain>
    </source>
</reference>
<gene>
    <name evidence="2" type="ORF">CFB84_34550</name>
</gene>
<reference evidence="3" key="1">
    <citation type="submission" date="2017-06" db="EMBL/GenBank/DDBJ databases">
        <authorList>
            <person name="LiPuma J."/>
            <person name="Spilker T."/>
        </authorList>
    </citation>
    <scope>NUCLEOTIDE SEQUENCE [LARGE SCALE GENOMIC DNA]</scope>
    <source>
        <strain evidence="3">AU17325</strain>
    </source>
</reference>
<organism evidence="2 3">
    <name type="scientific">Burkholderia aenigmatica</name>
    <dbReference type="NCBI Taxonomy" id="2015348"/>
    <lineage>
        <taxon>Bacteria</taxon>
        <taxon>Pseudomonadati</taxon>
        <taxon>Pseudomonadota</taxon>
        <taxon>Betaproteobacteria</taxon>
        <taxon>Burkholderiales</taxon>
        <taxon>Burkholderiaceae</taxon>
        <taxon>Burkholderia</taxon>
        <taxon>Burkholderia cepacia complex</taxon>
    </lineage>
</organism>
<dbReference type="Proteomes" id="UP000214600">
    <property type="component" value="Unassembled WGS sequence"/>
</dbReference>
<keyword evidence="1" id="KW-0812">Transmembrane</keyword>
<keyword evidence="1" id="KW-0472">Membrane</keyword>
<dbReference type="OrthoDB" id="9017368at2"/>
<evidence type="ECO:0000313" key="2">
    <source>
        <dbReference type="EMBL" id="OXI36488.1"/>
    </source>
</evidence>
<name>A0A228I240_9BURK</name>
<proteinExistence type="predicted"/>
<feature type="transmembrane region" description="Helical" evidence="1">
    <location>
        <begin position="12"/>
        <end position="35"/>
    </location>
</feature>
<sequence length="68" mass="7485">MSEITIDWPFYLIVLGTGMEYWPVTLCVGVVGLYFGATRLRGVWRVACLLIALLFIVDAGTGIYLSLG</sequence>
<dbReference type="EMBL" id="NKFA01000023">
    <property type="protein sequence ID" value="OXI36488.1"/>
    <property type="molecule type" value="Genomic_DNA"/>
</dbReference>